<evidence type="ECO:0000313" key="4">
    <source>
        <dbReference type="Proteomes" id="UP000324222"/>
    </source>
</evidence>
<evidence type="ECO:0000256" key="1">
    <source>
        <dbReference type="SAM" id="MobiDB-lite"/>
    </source>
</evidence>
<sequence length="294" mass="32228">MERRVFMPVKQWLQGDGDGGNSEAATRSGSARALDSGRRSIAAAAGGRGPSRAPRASKKSCLSELWFVGQRKPLGGAALHHAGVRQGDFYYCLALTHVALTTCWPPSSLRRPTLSTATRCQLAASHSRRFLSTSASCLWLGSSLVLLFFLFPHDHLPLPLLPERSTLLSLAQLGILRSGWVRISSPPDSSPSSCSFLFSLIPPSLPSRGSNWLARGGCGSRSGKVRGTPARSIPMHTIESHCIKLLRVSKCECRRRQRRRKADPKRGSGMPGHRQHRRRRLSCRLPACPTQRSH</sequence>
<feature type="compositionally biased region" description="Low complexity" evidence="1">
    <location>
        <begin position="39"/>
        <end position="54"/>
    </location>
</feature>
<reference evidence="3 4" key="1">
    <citation type="submission" date="2019-05" db="EMBL/GenBank/DDBJ databases">
        <title>Another draft genome of Portunus trituberculatus and its Hox gene families provides insights of decapod evolution.</title>
        <authorList>
            <person name="Jeong J.-H."/>
            <person name="Song I."/>
            <person name="Kim S."/>
            <person name="Choi T."/>
            <person name="Kim D."/>
            <person name="Ryu S."/>
            <person name="Kim W."/>
        </authorList>
    </citation>
    <scope>NUCLEOTIDE SEQUENCE [LARGE SCALE GENOMIC DNA]</scope>
    <source>
        <tissue evidence="3">Muscle</tissue>
    </source>
</reference>
<keyword evidence="2" id="KW-1133">Transmembrane helix</keyword>
<evidence type="ECO:0000313" key="3">
    <source>
        <dbReference type="EMBL" id="MPC13741.1"/>
    </source>
</evidence>
<dbReference type="EMBL" id="VSRR010000303">
    <property type="protein sequence ID" value="MPC13741.1"/>
    <property type="molecule type" value="Genomic_DNA"/>
</dbReference>
<comment type="caution">
    <text evidence="3">The sequence shown here is derived from an EMBL/GenBank/DDBJ whole genome shotgun (WGS) entry which is preliminary data.</text>
</comment>
<dbReference type="Proteomes" id="UP000324222">
    <property type="component" value="Unassembled WGS sequence"/>
</dbReference>
<dbReference type="AlphaFoldDB" id="A0A5B7CY04"/>
<feature type="region of interest" description="Disordered" evidence="1">
    <location>
        <begin position="12"/>
        <end position="56"/>
    </location>
</feature>
<organism evidence="3 4">
    <name type="scientific">Portunus trituberculatus</name>
    <name type="common">Swimming crab</name>
    <name type="synonym">Neptunus trituberculatus</name>
    <dbReference type="NCBI Taxonomy" id="210409"/>
    <lineage>
        <taxon>Eukaryota</taxon>
        <taxon>Metazoa</taxon>
        <taxon>Ecdysozoa</taxon>
        <taxon>Arthropoda</taxon>
        <taxon>Crustacea</taxon>
        <taxon>Multicrustacea</taxon>
        <taxon>Malacostraca</taxon>
        <taxon>Eumalacostraca</taxon>
        <taxon>Eucarida</taxon>
        <taxon>Decapoda</taxon>
        <taxon>Pleocyemata</taxon>
        <taxon>Brachyura</taxon>
        <taxon>Eubrachyura</taxon>
        <taxon>Portunoidea</taxon>
        <taxon>Portunidae</taxon>
        <taxon>Portuninae</taxon>
        <taxon>Portunus</taxon>
    </lineage>
</organism>
<evidence type="ECO:0000256" key="2">
    <source>
        <dbReference type="SAM" id="Phobius"/>
    </source>
</evidence>
<keyword evidence="2" id="KW-0472">Membrane</keyword>
<feature type="compositionally biased region" description="Basic residues" evidence="1">
    <location>
        <begin position="273"/>
        <end position="282"/>
    </location>
</feature>
<name>A0A5B7CY04_PORTR</name>
<keyword evidence="2" id="KW-0812">Transmembrane</keyword>
<gene>
    <name evidence="3" type="ORF">E2C01_006486</name>
</gene>
<accession>A0A5B7CY04</accession>
<protein>
    <submittedName>
        <fullName evidence="3">Uncharacterized protein</fullName>
    </submittedName>
</protein>
<keyword evidence="4" id="KW-1185">Reference proteome</keyword>
<proteinExistence type="predicted"/>
<feature type="region of interest" description="Disordered" evidence="1">
    <location>
        <begin position="256"/>
        <end position="294"/>
    </location>
</feature>
<feature type="transmembrane region" description="Helical" evidence="2">
    <location>
        <begin position="130"/>
        <end position="151"/>
    </location>
</feature>